<dbReference type="EMBL" id="UZAU01000238">
    <property type="status" value="NOT_ANNOTATED_CDS"/>
    <property type="molecule type" value="Genomic_DNA"/>
</dbReference>
<evidence type="ECO:0000313" key="1">
    <source>
        <dbReference type="EnsemblPlants" id="cds.novel_model_1996_5bd9a17a"/>
    </source>
</evidence>
<evidence type="ECO:0000313" key="2">
    <source>
        <dbReference type="Proteomes" id="UP000596661"/>
    </source>
</evidence>
<dbReference type="Gramene" id="novel_model_1996_5bd9a17a">
    <property type="protein sequence ID" value="cds.novel_model_1996_5bd9a17a"/>
    <property type="gene ID" value="novel_gene_1095_5bd9a17a"/>
</dbReference>
<accession>A0A803QVT6</accession>
<organism evidence="1 2">
    <name type="scientific">Cannabis sativa</name>
    <name type="common">Hemp</name>
    <name type="synonym">Marijuana</name>
    <dbReference type="NCBI Taxonomy" id="3483"/>
    <lineage>
        <taxon>Eukaryota</taxon>
        <taxon>Viridiplantae</taxon>
        <taxon>Streptophyta</taxon>
        <taxon>Embryophyta</taxon>
        <taxon>Tracheophyta</taxon>
        <taxon>Spermatophyta</taxon>
        <taxon>Magnoliopsida</taxon>
        <taxon>eudicotyledons</taxon>
        <taxon>Gunneridae</taxon>
        <taxon>Pentapetalae</taxon>
        <taxon>rosids</taxon>
        <taxon>fabids</taxon>
        <taxon>Rosales</taxon>
        <taxon>Cannabaceae</taxon>
        <taxon>Cannabis</taxon>
    </lineage>
</organism>
<dbReference type="AlphaFoldDB" id="A0A803QVT6"/>
<reference evidence="1" key="2">
    <citation type="submission" date="2021-03" db="UniProtKB">
        <authorList>
            <consortium name="EnsemblPlants"/>
        </authorList>
    </citation>
    <scope>IDENTIFICATION</scope>
</reference>
<keyword evidence="2" id="KW-1185">Reference proteome</keyword>
<name>A0A803QVT6_CANSA</name>
<protein>
    <recommendedName>
        <fullName evidence="3">RNase H type-1 domain-containing protein</fullName>
    </recommendedName>
</protein>
<proteinExistence type="predicted"/>
<sequence>MTDCKSIVDKLAACNWNNSVFDDVVCSIKNLLSFSPDLSISHVGRDFNLLAHRVARMGLGLDNELVWNGSLPSL</sequence>
<evidence type="ECO:0008006" key="3">
    <source>
        <dbReference type="Google" id="ProtNLM"/>
    </source>
</evidence>
<dbReference type="EnsemblPlants" id="novel_model_1996_5bd9a17a">
    <property type="protein sequence ID" value="cds.novel_model_1996_5bd9a17a"/>
    <property type="gene ID" value="novel_gene_1095_5bd9a17a"/>
</dbReference>
<dbReference type="Proteomes" id="UP000596661">
    <property type="component" value="Chromosome 2"/>
</dbReference>
<reference evidence="1" key="1">
    <citation type="submission" date="2018-11" db="EMBL/GenBank/DDBJ databases">
        <authorList>
            <person name="Grassa J C."/>
        </authorList>
    </citation>
    <scope>NUCLEOTIDE SEQUENCE [LARGE SCALE GENOMIC DNA]</scope>
</reference>